<evidence type="ECO:0008006" key="3">
    <source>
        <dbReference type="Google" id="ProtNLM"/>
    </source>
</evidence>
<name>A0A8H6I1D3_9AGAR</name>
<keyword evidence="2" id="KW-1185">Reference proteome</keyword>
<gene>
    <name evidence="1" type="ORF">DFP72DRAFT_1065971</name>
</gene>
<organism evidence="1 2">
    <name type="scientific">Ephemerocybe angulata</name>
    <dbReference type="NCBI Taxonomy" id="980116"/>
    <lineage>
        <taxon>Eukaryota</taxon>
        <taxon>Fungi</taxon>
        <taxon>Dikarya</taxon>
        <taxon>Basidiomycota</taxon>
        <taxon>Agaricomycotina</taxon>
        <taxon>Agaricomycetes</taxon>
        <taxon>Agaricomycetidae</taxon>
        <taxon>Agaricales</taxon>
        <taxon>Agaricineae</taxon>
        <taxon>Psathyrellaceae</taxon>
        <taxon>Ephemerocybe</taxon>
    </lineage>
</organism>
<evidence type="ECO:0000313" key="2">
    <source>
        <dbReference type="Proteomes" id="UP000521943"/>
    </source>
</evidence>
<dbReference type="Gene3D" id="3.30.420.10">
    <property type="entry name" value="Ribonuclease H-like superfamily/Ribonuclease H"/>
    <property type="match status" value="1"/>
</dbReference>
<dbReference type="SUPFAM" id="SSF53098">
    <property type="entry name" value="Ribonuclease H-like"/>
    <property type="match status" value="1"/>
</dbReference>
<dbReference type="OrthoDB" id="3230070at2759"/>
<dbReference type="InterPro" id="IPR036397">
    <property type="entry name" value="RNaseH_sf"/>
</dbReference>
<comment type="caution">
    <text evidence="1">The sequence shown here is derived from an EMBL/GenBank/DDBJ whole genome shotgun (WGS) entry which is preliminary data.</text>
</comment>
<evidence type="ECO:0000313" key="1">
    <source>
        <dbReference type="EMBL" id="KAF6757125.1"/>
    </source>
</evidence>
<accession>A0A8H6I1D3</accession>
<dbReference type="AlphaFoldDB" id="A0A8H6I1D3"/>
<dbReference type="InterPro" id="IPR012337">
    <property type="entry name" value="RNaseH-like_sf"/>
</dbReference>
<reference evidence="1 2" key="1">
    <citation type="submission" date="2020-07" db="EMBL/GenBank/DDBJ databases">
        <title>Comparative genomics of pyrophilous fungi reveals a link between fire events and developmental genes.</title>
        <authorList>
            <consortium name="DOE Joint Genome Institute"/>
            <person name="Steindorff A.S."/>
            <person name="Carver A."/>
            <person name="Calhoun S."/>
            <person name="Stillman K."/>
            <person name="Liu H."/>
            <person name="Lipzen A."/>
            <person name="Pangilinan J."/>
            <person name="Labutti K."/>
            <person name="Bruns T.D."/>
            <person name="Grigoriev I.V."/>
        </authorList>
    </citation>
    <scope>NUCLEOTIDE SEQUENCE [LARGE SCALE GENOMIC DNA]</scope>
    <source>
        <strain evidence="1 2">CBS 144469</strain>
    </source>
</reference>
<proteinExistence type="predicted"/>
<sequence>MPQTNAARSIGPLILGHVRLQQKHRTEENETWGHTEVYDGKLATATIVLNMANAVIRENPNIEHIHYFINNSAAVATITDPHPRSGQKFAHCFYRNTCLFLDDNPMHQVTVHWCPSYCKIPGNKAVDKLAKEVTALTNTAPYQTLRANVIWRAKANTE</sequence>
<protein>
    <recommendedName>
        <fullName evidence="3">RNase H type-1 domain-containing protein</fullName>
    </recommendedName>
</protein>
<dbReference type="EMBL" id="JACGCI010000023">
    <property type="protein sequence ID" value="KAF6757125.1"/>
    <property type="molecule type" value="Genomic_DNA"/>
</dbReference>
<dbReference type="Proteomes" id="UP000521943">
    <property type="component" value="Unassembled WGS sequence"/>
</dbReference>
<dbReference type="GO" id="GO:0003676">
    <property type="term" value="F:nucleic acid binding"/>
    <property type="evidence" value="ECO:0007669"/>
    <property type="project" value="InterPro"/>
</dbReference>